<dbReference type="PANTHER" id="PTHR43649">
    <property type="entry name" value="ARABINOSE-BINDING PROTEIN-RELATED"/>
    <property type="match status" value="1"/>
</dbReference>
<reference evidence="4 5" key="1">
    <citation type="journal article" date="2010" name="J. Bacteriol.">
        <title>Genome sequences of Oceanicola granulosus HTCC2516(T) and Oceanicola batsensis HTCC2597(TDelta).</title>
        <authorList>
            <person name="Thrash J.C."/>
            <person name="Cho J.C."/>
            <person name="Vergin K.L."/>
            <person name="Giovannoni S.J."/>
        </authorList>
    </citation>
    <scope>NUCLEOTIDE SEQUENCE [LARGE SCALE GENOMIC DNA]</scope>
    <source>
        <strain evidence="5">ATCC BAA-861 / DSM 15982 / KCTC 12143 / HTCC2516</strain>
    </source>
</reference>
<dbReference type="eggNOG" id="COG1653">
    <property type="taxonomic scope" value="Bacteria"/>
</dbReference>
<accession>Q2CF37</accession>
<dbReference type="EMBL" id="AAOT01000014">
    <property type="protein sequence ID" value="EAR51290.1"/>
    <property type="molecule type" value="Genomic_DNA"/>
</dbReference>
<dbReference type="AlphaFoldDB" id="Q2CF37"/>
<comment type="subcellular location">
    <subcellularLocation>
        <location evidence="1">Periplasm</location>
    </subcellularLocation>
</comment>
<dbReference type="InterPro" id="IPR006059">
    <property type="entry name" value="SBP"/>
</dbReference>
<evidence type="ECO:0000313" key="5">
    <source>
        <dbReference type="Proteomes" id="UP000003635"/>
    </source>
</evidence>
<gene>
    <name evidence="4" type="ORF">OG2516_17715</name>
</gene>
<dbReference type="STRING" id="314256.OG2516_17715"/>
<dbReference type="GO" id="GO:0042597">
    <property type="term" value="C:periplasmic space"/>
    <property type="evidence" value="ECO:0007669"/>
    <property type="project" value="UniProtKB-SubCell"/>
</dbReference>
<dbReference type="Pfam" id="PF01547">
    <property type="entry name" value="SBP_bac_1"/>
    <property type="match status" value="1"/>
</dbReference>
<dbReference type="RefSeq" id="WP_007256820.1">
    <property type="nucleotide sequence ID" value="NZ_CH724109.1"/>
</dbReference>
<evidence type="ECO:0000256" key="3">
    <source>
        <dbReference type="SAM" id="SignalP"/>
    </source>
</evidence>
<comment type="caution">
    <text evidence="4">The sequence shown here is derived from an EMBL/GenBank/DDBJ whole genome shotgun (WGS) entry which is preliminary data.</text>
</comment>
<evidence type="ECO:0000256" key="2">
    <source>
        <dbReference type="ARBA" id="ARBA00008520"/>
    </source>
</evidence>
<evidence type="ECO:0000313" key="4">
    <source>
        <dbReference type="EMBL" id="EAR51290.1"/>
    </source>
</evidence>
<comment type="similarity">
    <text evidence="2">Belongs to the bacterial solute-binding protein 1 family.</text>
</comment>
<sequence>MSMMTMATRLGAALLATTAATGVLAQTEVTVWHQEQVQPRIDQFQKVIDAFNESQDEYEVVQQVQSWGNIYQKLPPAVEAGIQPDIQFTIPDFTVTVRDTGVVQPVTEFVERLDEEHGFIEQAVVPYTDDGEVWAVPVYGMIQVLWYRKDMFEAAGLDPESPPQTWDELLSAAETLTGDRTFGIGVPASKSLATDQVLYSFMAANKGQELFAEDGSVAFDTPDNVETLEFYRQLAELSPSGIGSWTWAEPQDALNAGSVAMAIEKGQYLSTFESASGRPASDLGCAPVPVSDDGERASIYYSNGAMIMTDDPDRRAGAEAFLAFVLEPENYAEFLLAEPGLFLPLTEDGATDAWKQAEALQPYQECVELMIEQSTYGKLPGFNRGTVEDAIGPIMAQNLMSQVVQRVVVGDESPADAVAWGQQQMEEALSE</sequence>
<evidence type="ECO:0000256" key="1">
    <source>
        <dbReference type="ARBA" id="ARBA00004418"/>
    </source>
</evidence>
<dbReference type="HOGENOM" id="CLU_031285_10_1_5"/>
<dbReference type="Proteomes" id="UP000003635">
    <property type="component" value="Unassembled WGS sequence"/>
</dbReference>
<keyword evidence="5" id="KW-1185">Reference proteome</keyword>
<name>Q2CF37_OCEGH</name>
<dbReference type="PANTHER" id="PTHR43649:SF12">
    <property type="entry name" value="DIACETYLCHITOBIOSE BINDING PROTEIN DASA"/>
    <property type="match status" value="1"/>
</dbReference>
<feature type="signal peptide" evidence="3">
    <location>
        <begin position="1"/>
        <end position="25"/>
    </location>
</feature>
<feature type="chain" id="PRO_5004207253" evidence="3">
    <location>
        <begin position="26"/>
        <end position="431"/>
    </location>
</feature>
<dbReference type="InterPro" id="IPR050490">
    <property type="entry name" value="Bact_solute-bd_prot1"/>
</dbReference>
<organism evidence="4 5">
    <name type="scientific">Oceanicola granulosus (strain ATCC BAA-861 / DSM 15982 / KCTC 12143 / HTCC2516)</name>
    <dbReference type="NCBI Taxonomy" id="314256"/>
    <lineage>
        <taxon>Bacteria</taxon>
        <taxon>Pseudomonadati</taxon>
        <taxon>Pseudomonadota</taxon>
        <taxon>Alphaproteobacteria</taxon>
        <taxon>Rhodobacterales</taxon>
        <taxon>Roseobacteraceae</taxon>
        <taxon>Oceanicola</taxon>
    </lineage>
</organism>
<proteinExistence type="inferred from homology"/>
<dbReference type="Gene3D" id="3.40.190.10">
    <property type="entry name" value="Periplasmic binding protein-like II"/>
    <property type="match status" value="1"/>
</dbReference>
<dbReference type="OrthoDB" id="9770625at2"/>
<protein>
    <submittedName>
        <fullName evidence="4">Uncharacterized protein</fullName>
    </submittedName>
</protein>
<keyword evidence="3" id="KW-0732">Signal</keyword>
<dbReference type="SUPFAM" id="SSF53850">
    <property type="entry name" value="Periplasmic binding protein-like II"/>
    <property type="match status" value="1"/>
</dbReference>